<feature type="compositionally biased region" description="Polar residues" evidence="1">
    <location>
        <begin position="48"/>
        <end position="68"/>
    </location>
</feature>
<proteinExistence type="predicted"/>
<organism evidence="2 3">
    <name type="scientific">Eimeria necatrix</name>
    <dbReference type="NCBI Taxonomy" id="51315"/>
    <lineage>
        <taxon>Eukaryota</taxon>
        <taxon>Sar</taxon>
        <taxon>Alveolata</taxon>
        <taxon>Apicomplexa</taxon>
        <taxon>Conoidasida</taxon>
        <taxon>Coccidia</taxon>
        <taxon>Eucoccidiorida</taxon>
        <taxon>Eimeriorina</taxon>
        <taxon>Eimeriidae</taxon>
        <taxon>Eimeria</taxon>
    </lineage>
</organism>
<sequence length="68" mass="7293">MTPTAAPKVKALGLAEGLLPSEELITHHWRGSSSSSSSSAQHNLRKPGQQQRTQAPFASLWSQISTIP</sequence>
<reference evidence="2" key="1">
    <citation type="submission" date="2013-10" db="EMBL/GenBank/DDBJ databases">
        <title>Genomic analysis of the causative agents of coccidiosis in chickens.</title>
        <authorList>
            <person name="Reid A.J."/>
            <person name="Blake D."/>
            <person name="Billington K."/>
            <person name="Browne H."/>
            <person name="Dunn M."/>
            <person name="Hung S."/>
            <person name="Kawahara F."/>
            <person name="Miranda-Saavedra D."/>
            <person name="Mourier T."/>
            <person name="Nagra H."/>
            <person name="Otto T.D."/>
            <person name="Rawlings N."/>
            <person name="Sanchez A."/>
            <person name="Sanders M."/>
            <person name="Subramaniam C."/>
            <person name="Tay Y."/>
            <person name="Dear P."/>
            <person name="Doerig C."/>
            <person name="Gruber A."/>
            <person name="Parkinson J."/>
            <person name="Shirley M."/>
            <person name="Wan K.L."/>
            <person name="Berriman M."/>
            <person name="Tomley F."/>
            <person name="Pain A."/>
        </authorList>
    </citation>
    <scope>NUCLEOTIDE SEQUENCE [LARGE SCALE GENOMIC DNA]</scope>
    <source>
        <strain evidence="2">Houghton</strain>
    </source>
</reference>
<dbReference type="AlphaFoldDB" id="U6MUE7"/>
<dbReference type="RefSeq" id="XP_013434526.1">
    <property type="nucleotide sequence ID" value="XM_013579072.1"/>
</dbReference>
<keyword evidence="3" id="KW-1185">Reference proteome</keyword>
<name>U6MUE7_9EIME</name>
<gene>
    <name evidence="2" type="ORF">ENH_00013950</name>
</gene>
<dbReference type="EMBL" id="HG723396">
    <property type="protein sequence ID" value="CDJ66059.1"/>
    <property type="molecule type" value="Genomic_DNA"/>
</dbReference>
<evidence type="ECO:0000313" key="3">
    <source>
        <dbReference type="Proteomes" id="UP000030754"/>
    </source>
</evidence>
<dbReference type="VEuPathDB" id="ToxoDB:ENH_00013950"/>
<accession>U6MUE7</accession>
<feature type="region of interest" description="Disordered" evidence="1">
    <location>
        <begin position="28"/>
        <end position="68"/>
    </location>
</feature>
<dbReference type="GeneID" id="25471577"/>
<evidence type="ECO:0000256" key="1">
    <source>
        <dbReference type="SAM" id="MobiDB-lite"/>
    </source>
</evidence>
<reference evidence="2" key="2">
    <citation type="submission" date="2013-10" db="EMBL/GenBank/DDBJ databases">
        <authorList>
            <person name="Aslett M."/>
        </authorList>
    </citation>
    <scope>NUCLEOTIDE SEQUENCE [LARGE SCALE GENOMIC DNA]</scope>
    <source>
        <strain evidence="2">Houghton</strain>
    </source>
</reference>
<protein>
    <submittedName>
        <fullName evidence="2">Uncharacterized protein</fullName>
    </submittedName>
</protein>
<dbReference type="Proteomes" id="UP000030754">
    <property type="component" value="Unassembled WGS sequence"/>
</dbReference>
<evidence type="ECO:0000313" key="2">
    <source>
        <dbReference type="EMBL" id="CDJ66059.1"/>
    </source>
</evidence>